<dbReference type="EMBL" id="JAUSTU010000005">
    <property type="protein sequence ID" value="MDQ0155064.1"/>
    <property type="molecule type" value="Genomic_DNA"/>
</dbReference>
<organism evidence="2 3">
    <name type="scientific">Anoxybacillus andreesenii</name>
    <dbReference type="NCBI Taxonomy" id="1325932"/>
    <lineage>
        <taxon>Bacteria</taxon>
        <taxon>Bacillati</taxon>
        <taxon>Bacillota</taxon>
        <taxon>Bacilli</taxon>
        <taxon>Bacillales</taxon>
        <taxon>Anoxybacillaceae</taxon>
        <taxon>Anoxybacillus</taxon>
    </lineage>
</organism>
<sequence length="260" mass="30424">MNIQQYYRLAANTSLNGSLAALIPVVVLIISNFFLFPKKEWVLLSVPFLFYSFLSYQVYLINQERFSRSKVNSGEKQVVHPLEESQLLLTFLPAPSLRLLFFCSNGQACGEIKDSYFTKLRWLLPYFLDKMLPAEYRLVDGGQYLLATIRWRKHRAIVKDEHGQGMMTIMAKDNRRFHVITENSSHSIHVKTETLHTDIQFLDENQHVLARVRKGWMPLEWGRSFVDANTPIFSLDENLAREERLAIVAILAKFYRYYNH</sequence>
<keyword evidence="1" id="KW-0472">Membrane</keyword>
<feature type="transmembrane region" description="Helical" evidence="1">
    <location>
        <begin position="41"/>
        <end position="61"/>
    </location>
</feature>
<keyword evidence="1" id="KW-1133">Transmembrane helix</keyword>
<feature type="transmembrane region" description="Helical" evidence="1">
    <location>
        <begin position="12"/>
        <end position="35"/>
    </location>
</feature>
<protein>
    <submittedName>
        <fullName evidence="2">Uncharacterized protein</fullName>
    </submittedName>
</protein>
<name>A0ABT9V279_9BACL</name>
<gene>
    <name evidence="2" type="ORF">J2S07_001368</name>
</gene>
<evidence type="ECO:0000313" key="3">
    <source>
        <dbReference type="Proteomes" id="UP001231362"/>
    </source>
</evidence>
<dbReference type="RefSeq" id="WP_307149642.1">
    <property type="nucleotide sequence ID" value="NZ_JAUSTU010000005.1"/>
</dbReference>
<comment type="caution">
    <text evidence="2">The sequence shown here is derived from an EMBL/GenBank/DDBJ whole genome shotgun (WGS) entry which is preliminary data.</text>
</comment>
<proteinExistence type="predicted"/>
<evidence type="ECO:0000313" key="2">
    <source>
        <dbReference type="EMBL" id="MDQ0155064.1"/>
    </source>
</evidence>
<accession>A0ABT9V279</accession>
<dbReference type="Proteomes" id="UP001231362">
    <property type="component" value="Unassembled WGS sequence"/>
</dbReference>
<keyword evidence="3" id="KW-1185">Reference proteome</keyword>
<evidence type="ECO:0000256" key="1">
    <source>
        <dbReference type="SAM" id="Phobius"/>
    </source>
</evidence>
<reference evidence="2 3" key="1">
    <citation type="submission" date="2023-07" db="EMBL/GenBank/DDBJ databases">
        <title>Genomic Encyclopedia of Type Strains, Phase IV (KMG-IV): sequencing the most valuable type-strain genomes for metagenomic binning, comparative biology and taxonomic classification.</title>
        <authorList>
            <person name="Goeker M."/>
        </authorList>
    </citation>
    <scope>NUCLEOTIDE SEQUENCE [LARGE SCALE GENOMIC DNA]</scope>
    <source>
        <strain evidence="2 3">DSM 23948</strain>
    </source>
</reference>
<keyword evidence="1" id="KW-0812">Transmembrane</keyword>